<organism evidence="1 2">
    <name type="scientific">Novipirellula caenicola</name>
    <dbReference type="NCBI Taxonomy" id="1536901"/>
    <lineage>
        <taxon>Bacteria</taxon>
        <taxon>Pseudomonadati</taxon>
        <taxon>Planctomycetota</taxon>
        <taxon>Planctomycetia</taxon>
        <taxon>Pirellulales</taxon>
        <taxon>Pirellulaceae</taxon>
        <taxon>Novipirellula</taxon>
    </lineage>
</organism>
<accession>A0ABP9VUV2</accession>
<dbReference type="EMBL" id="BAABRO010000007">
    <property type="protein sequence ID" value="GAA5508023.1"/>
    <property type="molecule type" value="Genomic_DNA"/>
</dbReference>
<keyword evidence="2" id="KW-1185">Reference proteome</keyword>
<reference evidence="1 2" key="1">
    <citation type="submission" date="2024-02" db="EMBL/GenBank/DDBJ databases">
        <title>Rhodopirellula caenicola NBRC 110016.</title>
        <authorList>
            <person name="Ichikawa N."/>
            <person name="Katano-Makiyama Y."/>
            <person name="Hidaka K."/>
        </authorList>
    </citation>
    <scope>NUCLEOTIDE SEQUENCE [LARGE SCALE GENOMIC DNA]</scope>
    <source>
        <strain evidence="1 2">NBRC 110016</strain>
    </source>
</reference>
<comment type="caution">
    <text evidence="1">The sequence shown here is derived from an EMBL/GenBank/DDBJ whole genome shotgun (WGS) entry which is preliminary data.</text>
</comment>
<proteinExistence type="predicted"/>
<name>A0ABP9VUV2_9BACT</name>
<dbReference type="Proteomes" id="UP001416858">
    <property type="component" value="Unassembled WGS sequence"/>
</dbReference>
<protein>
    <submittedName>
        <fullName evidence="1">Uncharacterized protein</fullName>
    </submittedName>
</protein>
<evidence type="ECO:0000313" key="2">
    <source>
        <dbReference type="Proteomes" id="UP001416858"/>
    </source>
</evidence>
<evidence type="ECO:0000313" key="1">
    <source>
        <dbReference type="EMBL" id="GAA5508023.1"/>
    </source>
</evidence>
<sequence length="107" mass="12089">MQKGRKKKIGTVIPSAGGILVESQCLSSARLLATSPKGSKHLPRNTAVKSVSFSRKYPIASFLDLLIPKPVYLTLKYLIYRYERLARHALDHVIRSIVKLRIFKNAR</sequence>
<gene>
    <name evidence="1" type="ORF">Rcae01_03483</name>
</gene>